<evidence type="ECO:0000256" key="1">
    <source>
        <dbReference type="SAM" id="MobiDB-lite"/>
    </source>
</evidence>
<dbReference type="EMBL" id="BQNB010008534">
    <property type="protein sequence ID" value="GJS50702.1"/>
    <property type="molecule type" value="Genomic_DNA"/>
</dbReference>
<comment type="caution">
    <text evidence="2">The sequence shown here is derived from an EMBL/GenBank/DDBJ whole genome shotgun (WGS) entry which is preliminary data.</text>
</comment>
<evidence type="ECO:0008006" key="4">
    <source>
        <dbReference type="Google" id="ProtNLM"/>
    </source>
</evidence>
<evidence type="ECO:0000313" key="3">
    <source>
        <dbReference type="Proteomes" id="UP001151760"/>
    </source>
</evidence>
<accession>A0ABQ4WCR5</accession>
<sequence>MADNRTMAQMLQAPIEGYEDAIVVPPINANNFELKQPLIINTPRILIPLRPILGVLQIGIKSQGYREPVSSMSDSEDSTVTYTEISSPYEDLSDIGSPGAEGPIFQDPPSPDYVPGPEEPEQAPPSPIYVPFVPEPVYPEFLPEDDVLPAEEQPLPVAASPTTESPGYIPESDPEEDPEEDDEEDPEEDPADYPADRGDDRDDEEPSDDDDDDDDAEEEEHLAPADPAAVAYSADQDPYLAYRRDALPSPIHETKMPEMCLPLRKRPCRTTPGPGYEIGESSAAGTARQVGPATTRADLYGFADMLDAAPGRQMSRELGYGITDTWDDLVGAIQEIAPTTLEGVNLL</sequence>
<reference evidence="2" key="1">
    <citation type="journal article" date="2022" name="Int. J. Mol. Sci.">
        <title>Draft Genome of Tanacetum Coccineum: Genomic Comparison of Closely Related Tanacetum-Family Plants.</title>
        <authorList>
            <person name="Yamashiro T."/>
            <person name="Shiraishi A."/>
            <person name="Nakayama K."/>
            <person name="Satake H."/>
        </authorList>
    </citation>
    <scope>NUCLEOTIDE SEQUENCE</scope>
</reference>
<feature type="compositionally biased region" description="Acidic residues" evidence="1">
    <location>
        <begin position="172"/>
        <end position="191"/>
    </location>
</feature>
<reference evidence="2" key="2">
    <citation type="submission" date="2022-01" db="EMBL/GenBank/DDBJ databases">
        <authorList>
            <person name="Yamashiro T."/>
            <person name="Shiraishi A."/>
            <person name="Satake H."/>
            <person name="Nakayama K."/>
        </authorList>
    </citation>
    <scope>NUCLEOTIDE SEQUENCE</scope>
</reference>
<feature type="region of interest" description="Disordered" evidence="1">
    <location>
        <begin position="157"/>
        <end position="234"/>
    </location>
</feature>
<keyword evidence="3" id="KW-1185">Reference proteome</keyword>
<name>A0ABQ4WCR5_9ASTR</name>
<feature type="region of interest" description="Disordered" evidence="1">
    <location>
        <begin position="89"/>
        <end position="131"/>
    </location>
</feature>
<feature type="compositionally biased region" description="Acidic residues" evidence="1">
    <location>
        <begin position="201"/>
        <end position="220"/>
    </location>
</feature>
<gene>
    <name evidence="2" type="ORF">Tco_0624064</name>
</gene>
<dbReference type="Proteomes" id="UP001151760">
    <property type="component" value="Unassembled WGS sequence"/>
</dbReference>
<organism evidence="2 3">
    <name type="scientific">Tanacetum coccineum</name>
    <dbReference type="NCBI Taxonomy" id="301880"/>
    <lineage>
        <taxon>Eukaryota</taxon>
        <taxon>Viridiplantae</taxon>
        <taxon>Streptophyta</taxon>
        <taxon>Embryophyta</taxon>
        <taxon>Tracheophyta</taxon>
        <taxon>Spermatophyta</taxon>
        <taxon>Magnoliopsida</taxon>
        <taxon>eudicotyledons</taxon>
        <taxon>Gunneridae</taxon>
        <taxon>Pentapetalae</taxon>
        <taxon>asterids</taxon>
        <taxon>campanulids</taxon>
        <taxon>Asterales</taxon>
        <taxon>Asteraceae</taxon>
        <taxon>Asteroideae</taxon>
        <taxon>Anthemideae</taxon>
        <taxon>Anthemidinae</taxon>
        <taxon>Tanacetum</taxon>
    </lineage>
</organism>
<feature type="compositionally biased region" description="Pro residues" evidence="1">
    <location>
        <begin position="122"/>
        <end position="131"/>
    </location>
</feature>
<proteinExistence type="predicted"/>
<evidence type="ECO:0000313" key="2">
    <source>
        <dbReference type="EMBL" id="GJS50702.1"/>
    </source>
</evidence>
<protein>
    <recommendedName>
        <fullName evidence="4">Reverse transcriptase domain-containing protein</fullName>
    </recommendedName>
</protein>
<feature type="compositionally biased region" description="Low complexity" evidence="1">
    <location>
        <begin position="224"/>
        <end position="234"/>
    </location>
</feature>